<evidence type="ECO:0000313" key="8">
    <source>
        <dbReference type="EMBL" id="CCH17914.1"/>
    </source>
</evidence>
<evidence type="ECO:0000256" key="4">
    <source>
        <dbReference type="ARBA" id="ARBA00023002"/>
    </source>
</evidence>
<dbReference type="Proteomes" id="UP000003448">
    <property type="component" value="Unassembled WGS sequence"/>
</dbReference>
<dbReference type="InterPro" id="IPR036250">
    <property type="entry name" value="AcylCo_DH-like_C"/>
</dbReference>
<dbReference type="Gene3D" id="2.40.110.10">
    <property type="entry name" value="Butyryl-CoA Dehydrogenase, subunit A, domain 2"/>
    <property type="match status" value="1"/>
</dbReference>
<dbReference type="AlphaFoldDB" id="I0L267"/>
<comment type="caution">
    <text evidence="8">The sequence shown here is derived from an EMBL/GenBank/DDBJ whole genome shotgun (WGS) entry which is preliminary data.</text>
</comment>
<dbReference type="SUPFAM" id="SSF56645">
    <property type="entry name" value="Acyl-CoA dehydrogenase NM domain-like"/>
    <property type="match status" value="1"/>
</dbReference>
<evidence type="ECO:0000259" key="6">
    <source>
        <dbReference type="Pfam" id="PF00441"/>
    </source>
</evidence>
<feature type="domain" description="Acyl-CoA oxidase/dehydrogenase middle" evidence="7">
    <location>
        <begin position="138"/>
        <end position="223"/>
    </location>
</feature>
<dbReference type="InterPro" id="IPR050741">
    <property type="entry name" value="Acyl-CoA_dehydrogenase"/>
</dbReference>
<dbReference type="InterPro" id="IPR006091">
    <property type="entry name" value="Acyl-CoA_Oxase/DH_mid-dom"/>
</dbReference>
<protein>
    <submittedName>
        <fullName evidence="8">Acyl-CoA dehydrogenase</fullName>
    </submittedName>
</protein>
<feature type="domain" description="Acyl-CoA dehydrogenase/oxidase C-terminal" evidence="6">
    <location>
        <begin position="242"/>
        <end position="388"/>
    </location>
</feature>
<dbReference type="STRING" id="1150864.MILUP08_42845"/>
<evidence type="ECO:0000313" key="9">
    <source>
        <dbReference type="Proteomes" id="UP000003448"/>
    </source>
</evidence>
<keyword evidence="4 5" id="KW-0560">Oxidoreductase</keyword>
<dbReference type="SUPFAM" id="SSF47203">
    <property type="entry name" value="Acyl-CoA dehydrogenase C-terminal domain-like"/>
    <property type="match status" value="1"/>
</dbReference>
<dbReference type="PANTHER" id="PTHR48083:SF2">
    <property type="entry name" value="MEDIUM-CHAIN SPECIFIC ACYL-COA DEHYDROGENASE, MITOCHONDRIAL"/>
    <property type="match status" value="1"/>
</dbReference>
<evidence type="ECO:0000256" key="5">
    <source>
        <dbReference type="RuleBase" id="RU362125"/>
    </source>
</evidence>
<keyword evidence="2 5" id="KW-0285">Flavoprotein</keyword>
<dbReference type="GO" id="GO:0051793">
    <property type="term" value="P:medium-chain fatty acid catabolic process"/>
    <property type="evidence" value="ECO:0007669"/>
    <property type="project" value="TreeGrafter"/>
</dbReference>
<comment type="cofactor">
    <cofactor evidence="5">
        <name>FAD</name>
        <dbReference type="ChEBI" id="CHEBI:57692"/>
    </cofactor>
</comment>
<proteinExistence type="inferred from homology"/>
<dbReference type="GO" id="GO:0005737">
    <property type="term" value="C:cytoplasm"/>
    <property type="evidence" value="ECO:0007669"/>
    <property type="project" value="TreeGrafter"/>
</dbReference>
<organism evidence="8 9">
    <name type="scientific">Micromonospora lupini str. Lupac 08</name>
    <dbReference type="NCBI Taxonomy" id="1150864"/>
    <lineage>
        <taxon>Bacteria</taxon>
        <taxon>Bacillati</taxon>
        <taxon>Actinomycetota</taxon>
        <taxon>Actinomycetes</taxon>
        <taxon>Micromonosporales</taxon>
        <taxon>Micromonosporaceae</taxon>
        <taxon>Micromonospora</taxon>
    </lineage>
</organism>
<dbReference type="PANTHER" id="PTHR48083">
    <property type="entry name" value="MEDIUM-CHAIN SPECIFIC ACYL-COA DEHYDROGENASE, MITOCHONDRIAL-RELATED"/>
    <property type="match status" value="1"/>
</dbReference>
<reference evidence="9" key="1">
    <citation type="journal article" date="2012" name="J. Bacteriol.">
        <title>Genome Sequence of Micromonospora lupini Lupac 08, Isolated from Root Nodules of Lupinus angustifolius.</title>
        <authorList>
            <person name="Alonso-Vega P."/>
            <person name="Normand P."/>
            <person name="Bacigalupe R."/>
            <person name="Pujic P."/>
            <person name="Lajus A."/>
            <person name="Vallenet D."/>
            <person name="Carro L."/>
            <person name="Coll P."/>
            <person name="Trujillo M.E."/>
        </authorList>
    </citation>
    <scope>NUCLEOTIDE SEQUENCE [LARGE SCALE GENOMIC DNA]</scope>
    <source>
        <strain evidence="9">Lupac 08</strain>
    </source>
</reference>
<sequence length="389" mass="39696">MTPVTPASVLATTVGSRCPEGAADVEFATRVDAFTDRHRDGLLAADAWESAGPPVRELLRAVGEAGLLRDAWADRGGDRATALWRAAALHRAFARVGNGAPGAALLTHLEVATRLLGVLPTTPAGLVPGALAGSSTSALAATEPDGGSDLTALRTTVGAGSAGGLTVTGTKWFISNAPYADHLLVLADDRDGRTGRRGPALLLVPAGPGVEVTTLDGLGHTGLTGAVALDAAPVAAVLAVGGHGLLVLMRHWIHERVMLAVRMAELAASVLDHAVADAGRRTTFGVPLITNQHVRFTLARLDADVQEVRAMAGQSLRLLAAGACPGGWAAAGKHRAAAVLAEVADEALQLSGGDGYRRGHPAERALRDATGLALAGGTTELMLQQIDRG</sequence>
<dbReference type="Pfam" id="PF02770">
    <property type="entry name" value="Acyl-CoA_dh_M"/>
    <property type="match status" value="1"/>
</dbReference>
<dbReference type="InterPro" id="IPR046373">
    <property type="entry name" value="Acyl-CoA_Oxase/DH_mid-dom_sf"/>
</dbReference>
<evidence type="ECO:0000256" key="2">
    <source>
        <dbReference type="ARBA" id="ARBA00022630"/>
    </source>
</evidence>
<keyword evidence="3 5" id="KW-0274">FAD</keyword>
<dbReference type="Pfam" id="PF00441">
    <property type="entry name" value="Acyl-CoA_dh_1"/>
    <property type="match status" value="1"/>
</dbReference>
<evidence type="ECO:0000256" key="3">
    <source>
        <dbReference type="ARBA" id="ARBA00022827"/>
    </source>
</evidence>
<gene>
    <name evidence="8" type="ORF">MILUP08_42845</name>
</gene>
<comment type="similarity">
    <text evidence="1 5">Belongs to the acyl-CoA dehydrogenase family.</text>
</comment>
<evidence type="ECO:0000256" key="1">
    <source>
        <dbReference type="ARBA" id="ARBA00009347"/>
    </source>
</evidence>
<keyword evidence="9" id="KW-1185">Reference proteome</keyword>
<accession>I0L267</accession>
<dbReference type="eggNOG" id="COG1960">
    <property type="taxonomic scope" value="Bacteria"/>
</dbReference>
<dbReference type="OrthoDB" id="3176804at2"/>
<dbReference type="InterPro" id="IPR009075">
    <property type="entry name" value="AcylCo_DH/oxidase_C"/>
</dbReference>
<dbReference type="EMBL" id="CAIE01000022">
    <property type="protein sequence ID" value="CCH17914.1"/>
    <property type="molecule type" value="Genomic_DNA"/>
</dbReference>
<name>I0L267_9ACTN</name>
<dbReference type="RefSeq" id="WP_007458937.1">
    <property type="nucleotide sequence ID" value="NZ_HF570108.1"/>
</dbReference>
<evidence type="ECO:0000259" key="7">
    <source>
        <dbReference type="Pfam" id="PF02770"/>
    </source>
</evidence>
<dbReference type="InterPro" id="IPR009100">
    <property type="entry name" value="AcylCoA_DH/oxidase_NM_dom_sf"/>
</dbReference>
<dbReference type="GO" id="GO:0070991">
    <property type="term" value="F:medium-chain fatty acyl-CoA dehydrogenase activity"/>
    <property type="evidence" value="ECO:0007669"/>
    <property type="project" value="TreeGrafter"/>
</dbReference>
<dbReference type="Gene3D" id="1.20.140.10">
    <property type="entry name" value="Butyryl-CoA Dehydrogenase, subunit A, domain 3"/>
    <property type="match status" value="1"/>
</dbReference>